<dbReference type="AlphaFoldDB" id="I0HME3"/>
<dbReference type="Proteomes" id="UP000007883">
    <property type="component" value="Chromosome"/>
</dbReference>
<dbReference type="PATRIC" id="fig|983917.3.peg.819"/>
<dbReference type="Gene3D" id="3.40.50.300">
    <property type="entry name" value="P-loop containing nucleotide triphosphate hydrolases"/>
    <property type="match status" value="1"/>
</dbReference>
<dbReference type="InterPro" id="IPR003593">
    <property type="entry name" value="AAA+_ATPase"/>
</dbReference>
<dbReference type="eggNOG" id="COG3267">
    <property type="taxonomic scope" value="Bacteria"/>
</dbReference>
<dbReference type="Pfam" id="PF13401">
    <property type="entry name" value="AAA_22"/>
    <property type="match status" value="1"/>
</dbReference>
<dbReference type="SUPFAM" id="SSF52540">
    <property type="entry name" value="P-loop containing nucleoside triphosphate hydrolases"/>
    <property type="match status" value="1"/>
</dbReference>
<sequence>MYASFYGLQREPFSIAPDPRFLYMSEAHREALAHLLYGLSGGGGFVLLTGEIGAGKTTVCRCFLEQVPAHCDVAYVFNPKLDALELLQTVCDEFRLEVPAGAATVKAYVDALNRFLLAAHAAGRHAVLVIDEAQALAPEVLEQLRLLTNLETDERKLLQIVLIGQPELRTMLARPDLEQLAQRVIARYHLPALDAAETAAYVRHRLAVAGLSGEPPFDDEALAALHRLCGGVPRRINLLADRALLGGYAQGQRRVGRAVVERAAHEVFGTVPPSPTPSRAPAVAAVLGFAALAVGALAWQAGRGGVAAAPVAPAVHAAPAPAAASANASVPVAAASAAPAPVADELDAEALLARAAAREADGVRSLAKRWKAEPGAGEPCSALAASGLACWRTKTGLAQVRDLGRPGLLTLHGSDGRSGVVLLTGLSAEHATLAFAEGGEASVELATLATLWRGEFATLWRPPPGWGAPGGAATLAAWLDERLPGRGALAPRIVAFQVAHGLQPDGRAGPLTLMQILRPDGDTAPRLALTR</sequence>
<accession>I0HME3</accession>
<dbReference type="HOGENOM" id="CLU_024125_2_1_4"/>
<dbReference type="InterPro" id="IPR027417">
    <property type="entry name" value="P-loop_NTPase"/>
</dbReference>
<keyword evidence="3" id="KW-1185">Reference proteome</keyword>
<dbReference type="GO" id="GO:0016887">
    <property type="term" value="F:ATP hydrolysis activity"/>
    <property type="evidence" value="ECO:0007669"/>
    <property type="project" value="InterPro"/>
</dbReference>
<dbReference type="PANTHER" id="PTHR35894">
    <property type="entry name" value="GENERAL SECRETION PATHWAY PROTEIN A-RELATED"/>
    <property type="match status" value="1"/>
</dbReference>
<dbReference type="InterPro" id="IPR049945">
    <property type="entry name" value="AAA_22"/>
</dbReference>
<dbReference type="STRING" id="983917.RGE_08390"/>
<protein>
    <submittedName>
        <fullName evidence="2">Putative general secretion pathway protein A</fullName>
    </submittedName>
</protein>
<reference evidence="2 3" key="1">
    <citation type="journal article" date="2012" name="J. Bacteriol.">
        <title>Complete genome sequence of phototrophic betaproteobacterium Rubrivivax gelatinosus IL144.</title>
        <authorList>
            <person name="Nagashima S."/>
            <person name="Kamimura A."/>
            <person name="Shimizu T."/>
            <person name="Nakamura-isaki S."/>
            <person name="Aono E."/>
            <person name="Sakamoto K."/>
            <person name="Ichikawa N."/>
            <person name="Nakazawa H."/>
            <person name="Sekine M."/>
            <person name="Yamazaki S."/>
            <person name="Fujita N."/>
            <person name="Shimada K."/>
            <person name="Hanada S."/>
            <person name="Nagashima K.V.P."/>
        </authorList>
    </citation>
    <scope>NUCLEOTIDE SEQUENCE [LARGE SCALE GENOMIC DNA]</scope>
    <source>
        <strain evidence="3">NBRC 100245 / IL144</strain>
    </source>
</reference>
<dbReference type="SMART" id="SM00382">
    <property type="entry name" value="AAA"/>
    <property type="match status" value="1"/>
</dbReference>
<proteinExistence type="predicted"/>
<organism evidence="2 3">
    <name type="scientific">Rubrivivax gelatinosus (strain NBRC 100245 / IL144)</name>
    <dbReference type="NCBI Taxonomy" id="983917"/>
    <lineage>
        <taxon>Bacteria</taxon>
        <taxon>Pseudomonadati</taxon>
        <taxon>Pseudomonadota</taxon>
        <taxon>Betaproteobacteria</taxon>
        <taxon>Burkholderiales</taxon>
        <taxon>Sphaerotilaceae</taxon>
        <taxon>Rubrivivax</taxon>
    </lineage>
</organism>
<dbReference type="RefSeq" id="WP_014427053.1">
    <property type="nucleotide sequence ID" value="NC_017075.1"/>
</dbReference>
<feature type="domain" description="AAA+ ATPase" evidence="1">
    <location>
        <begin position="42"/>
        <end position="191"/>
    </location>
</feature>
<evidence type="ECO:0000313" key="3">
    <source>
        <dbReference type="Proteomes" id="UP000007883"/>
    </source>
</evidence>
<dbReference type="InterPro" id="IPR052026">
    <property type="entry name" value="ExeA_AAA_ATPase_DNA-bind"/>
</dbReference>
<evidence type="ECO:0000259" key="1">
    <source>
        <dbReference type="SMART" id="SM00382"/>
    </source>
</evidence>
<dbReference type="Gene3D" id="3.90.70.10">
    <property type="entry name" value="Cysteine proteinases"/>
    <property type="match status" value="1"/>
</dbReference>
<dbReference type="KEGG" id="rge:RGE_08390"/>
<gene>
    <name evidence="2" type="ordered locus">RGE_08390</name>
</gene>
<dbReference type="EMBL" id="AP012320">
    <property type="protein sequence ID" value="BAL94180.1"/>
    <property type="molecule type" value="Genomic_DNA"/>
</dbReference>
<dbReference type="PANTHER" id="PTHR35894:SF1">
    <property type="entry name" value="PHOSPHORIBULOKINASE _ URIDINE KINASE FAMILY"/>
    <property type="match status" value="1"/>
</dbReference>
<evidence type="ECO:0000313" key="2">
    <source>
        <dbReference type="EMBL" id="BAL94180.1"/>
    </source>
</evidence>
<name>I0HME3_RUBGI</name>